<gene>
    <name evidence="1" type="ORF">EDB92DRAFT_171651</name>
</gene>
<comment type="caution">
    <text evidence="1">The sequence shown here is derived from an EMBL/GenBank/DDBJ whole genome shotgun (WGS) entry which is preliminary data.</text>
</comment>
<evidence type="ECO:0000313" key="2">
    <source>
        <dbReference type="Proteomes" id="UP001201163"/>
    </source>
</evidence>
<dbReference type="EMBL" id="JAKELL010000111">
    <property type="protein sequence ID" value="KAH8981724.1"/>
    <property type="molecule type" value="Genomic_DNA"/>
</dbReference>
<proteinExistence type="predicted"/>
<sequence>MHIGGRPCPRRVKFFRLTFVGSYTWLTFNPGTARKNTNHSTRRPPGISSVLVVCCLAGISKATQSQRADGEWSVVVSSPVVRRRELTSLCLTVGACVCQEDRQHTVRRFWRYPRDRRRSRLKSHWTWISISCMTYCVRIYVSIRFLSGSAHGLCRLERLQSKHLSYFWEGWADTRNMGVTQNENWSRGGKIATGRNIWPSLVWMTCIESPALGDTVQLYPRRDVIFAVRVQTEKWERLRTSPVRLR</sequence>
<protein>
    <submittedName>
        <fullName evidence="1">Uncharacterized protein</fullName>
    </submittedName>
</protein>
<keyword evidence="2" id="KW-1185">Reference proteome</keyword>
<organism evidence="1 2">
    <name type="scientific">Lactarius akahatsu</name>
    <dbReference type="NCBI Taxonomy" id="416441"/>
    <lineage>
        <taxon>Eukaryota</taxon>
        <taxon>Fungi</taxon>
        <taxon>Dikarya</taxon>
        <taxon>Basidiomycota</taxon>
        <taxon>Agaricomycotina</taxon>
        <taxon>Agaricomycetes</taxon>
        <taxon>Russulales</taxon>
        <taxon>Russulaceae</taxon>
        <taxon>Lactarius</taxon>
    </lineage>
</organism>
<reference evidence="1" key="1">
    <citation type="submission" date="2022-01" db="EMBL/GenBank/DDBJ databases">
        <title>Comparative genomics reveals a dynamic genome evolution in the ectomycorrhizal milk-cap (Lactarius) mushrooms.</title>
        <authorList>
            <consortium name="DOE Joint Genome Institute"/>
            <person name="Lebreton A."/>
            <person name="Tang N."/>
            <person name="Kuo A."/>
            <person name="LaButti K."/>
            <person name="Drula E."/>
            <person name="Barry K."/>
            <person name="Clum A."/>
            <person name="Lipzen A."/>
            <person name="Mousain D."/>
            <person name="Ng V."/>
            <person name="Wang R."/>
            <person name="Wang X."/>
            <person name="Dai Y."/>
            <person name="Henrissat B."/>
            <person name="Grigoriev I.V."/>
            <person name="Guerin-Laguette A."/>
            <person name="Yu F."/>
            <person name="Martin F.M."/>
        </authorList>
    </citation>
    <scope>NUCLEOTIDE SEQUENCE</scope>
    <source>
        <strain evidence="1">QP</strain>
    </source>
</reference>
<evidence type="ECO:0000313" key="1">
    <source>
        <dbReference type="EMBL" id="KAH8981724.1"/>
    </source>
</evidence>
<dbReference type="AlphaFoldDB" id="A0AAD4LCN5"/>
<name>A0AAD4LCN5_9AGAM</name>
<dbReference type="Proteomes" id="UP001201163">
    <property type="component" value="Unassembled WGS sequence"/>
</dbReference>
<accession>A0AAD4LCN5</accession>